<comment type="caution">
    <text evidence="2">The sequence shown here is derived from an EMBL/GenBank/DDBJ whole genome shotgun (WGS) entry which is preliminary data.</text>
</comment>
<reference evidence="2" key="1">
    <citation type="submission" date="2020-10" db="EMBL/GenBank/DDBJ databases">
        <title>Feather gene expression reveals the developmental basis of iridescence in African starlings.</title>
        <authorList>
            <person name="Rubenstein D.R."/>
        </authorList>
    </citation>
    <scope>NUCLEOTIDE SEQUENCE</scope>
    <source>
        <strain evidence="2">SS15</strain>
        <tissue evidence="2">Liver</tissue>
    </source>
</reference>
<keyword evidence="4" id="KW-1185">Reference proteome</keyword>
<dbReference type="EMBL" id="JADDUC010000091">
    <property type="protein sequence ID" value="KAG0119230.1"/>
    <property type="molecule type" value="Genomic_DNA"/>
</dbReference>
<evidence type="ECO:0000313" key="2">
    <source>
        <dbReference type="EMBL" id="KAG0119230.1"/>
    </source>
</evidence>
<evidence type="ECO:0000256" key="1">
    <source>
        <dbReference type="SAM" id="MobiDB-lite"/>
    </source>
</evidence>
<organism evidence="2">
    <name type="scientific">Lamprotornis superbus</name>
    <dbReference type="NCBI Taxonomy" id="245042"/>
    <lineage>
        <taxon>Eukaryota</taxon>
        <taxon>Metazoa</taxon>
        <taxon>Chordata</taxon>
        <taxon>Craniata</taxon>
        <taxon>Vertebrata</taxon>
        <taxon>Euteleostomi</taxon>
        <taxon>Archelosauria</taxon>
        <taxon>Archosauria</taxon>
        <taxon>Dinosauria</taxon>
        <taxon>Saurischia</taxon>
        <taxon>Theropoda</taxon>
        <taxon>Coelurosauria</taxon>
        <taxon>Aves</taxon>
        <taxon>Neognathae</taxon>
        <taxon>Neoaves</taxon>
        <taxon>Telluraves</taxon>
        <taxon>Australaves</taxon>
        <taxon>Passeriformes</taxon>
        <taxon>Sturnidae</taxon>
        <taxon>Lamprotornis</taxon>
    </lineage>
</organism>
<dbReference type="Proteomes" id="UP000618051">
    <property type="component" value="Unassembled WGS sequence"/>
</dbReference>
<sequence length="75" mass="8758">MVEEIQQKALPLTSSLWLQQLAKDNALKQLQPRQRRKLTFVKKEKDKRNVGDKEESETKMKSLSLSDYKGKGVQR</sequence>
<evidence type="ECO:0000313" key="4">
    <source>
        <dbReference type="Proteomes" id="UP000618051"/>
    </source>
</evidence>
<name>A0A835NQI8_9PASS</name>
<protein>
    <submittedName>
        <fullName evidence="2">Uncharacterized protein</fullName>
    </submittedName>
</protein>
<dbReference type="AlphaFoldDB" id="A0A835NQI8"/>
<evidence type="ECO:0000313" key="3">
    <source>
        <dbReference type="EMBL" id="KAI1231284.1"/>
    </source>
</evidence>
<dbReference type="EMBL" id="JADDUC020000027">
    <property type="protein sequence ID" value="KAI1231284.1"/>
    <property type="molecule type" value="Genomic_DNA"/>
</dbReference>
<proteinExistence type="predicted"/>
<feature type="compositionally biased region" description="Basic and acidic residues" evidence="1">
    <location>
        <begin position="41"/>
        <end position="60"/>
    </location>
</feature>
<accession>A0A835NQI8</accession>
<gene>
    <name evidence="3" type="ORF">IHE44_0008225</name>
    <name evidence="2" type="ORF">IHE44_014699</name>
</gene>
<reference evidence="3 4" key="2">
    <citation type="journal article" date="2021" name="J. Hered.">
        <title>Feather Gene Expression Elucidates the Developmental Basis of Plumage Iridescence in African Starlings.</title>
        <authorList>
            <person name="Rubenstein D.R."/>
            <person name="Corvelo A."/>
            <person name="MacManes M.D."/>
            <person name="Maia R."/>
            <person name="Narzisi G."/>
            <person name="Rousaki A."/>
            <person name="Vandenabeele P."/>
            <person name="Shawkey M.D."/>
            <person name="Solomon J."/>
        </authorList>
    </citation>
    <scope>NUCLEOTIDE SEQUENCE [LARGE SCALE GENOMIC DNA]</scope>
    <source>
        <strain evidence="3">SS15</strain>
    </source>
</reference>
<reference evidence="3" key="3">
    <citation type="submission" date="2022-01" db="EMBL/GenBank/DDBJ databases">
        <authorList>
            <person name="Rubenstein D.R."/>
        </authorList>
    </citation>
    <scope>NUCLEOTIDE SEQUENCE</scope>
    <source>
        <strain evidence="3">SS15</strain>
        <tissue evidence="3">Liver</tissue>
    </source>
</reference>
<feature type="region of interest" description="Disordered" evidence="1">
    <location>
        <begin position="38"/>
        <end position="75"/>
    </location>
</feature>